<name>A0A7G2C8H3_9TRYP</name>
<dbReference type="EMBL" id="LR877148">
    <property type="protein sequence ID" value="CAD2215043.1"/>
    <property type="molecule type" value="Genomic_DNA"/>
</dbReference>
<accession>A0A7G2C8H3</accession>
<dbReference type="PANTHER" id="PTHR13561">
    <property type="entry name" value="DNA REPLICATION REGULATOR DPB11-RELATED"/>
    <property type="match status" value="1"/>
</dbReference>
<keyword evidence="1" id="KW-0677">Repeat</keyword>
<dbReference type="SUPFAM" id="SSF52113">
    <property type="entry name" value="BRCT domain"/>
    <property type="match status" value="1"/>
</dbReference>
<dbReference type="InterPro" id="IPR036420">
    <property type="entry name" value="BRCT_dom_sf"/>
</dbReference>
<gene>
    <name evidence="3" type="ORF">ADEAN_000249600</name>
</gene>
<dbReference type="GO" id="GO:0007095">
    <property type="term" value="P:mitotic G2 DNA damage checkpoint signaling"/>
    <property type="evidence" value="ECO:0007669"/>
    <property type="project" value="TreeGrafter"/>
</dbReference>
<dbReference type="PANTHER" id="PTHR13561:SF20">
    <property type="entry name" value="DNA TOPOISOMERASE 2-BINDING PROTEIN 1"/>
    <property type="match status" value="1"/>
</dbReference>
<dbReference type="AlphaFoldDB" id="A0A7G2C8H3"/>
<dbReference type="CDD" id="cd00027">
    <property type="entry name" value="BRCT"/>
    <property type="match status" value="1"/>
</dbReference>
<protein>
    <submittedName>
        <fullName evidence="3">Twin BRCT domain containing protein, putative</fullName>
    </submittedName>
</protein>
<reference evidence="3 4" key="1">
    <citation type="submission" date="2020-08" db="EMBL/GenBank/DDBJ databases">
        <authorList>
            <person name="Newling K."/>
            <person name="Davey J."/>
            <person name="Forrester S."/>
        </authorList>
    </citation>
    <scope>NUCLEOTIDE SEQUENCE [LARGE SCALE GENOMIC DNA]</scope>
    <source>
        <strain evidence="4">Crithidia deanei Carvalho (ATCC PRA-265)</strain>
    </source>
</reference>
<evidence type="ECO:0000256" key="2">
    <source>
        <dbReference type="SAM" id="MobiDB-lite"/>
    </source>
</evidence>
<dbReference type="GO" id="GO:0006270">
    <property type="term" value="P:DNA replication initiation"/>
    <property type="evidence" value="ECO:0007669"/>
    <property type="project" value="TreeGrafter"/>
</dbReference>
<dbReference type="GO" id="GO:0033314">
    <property type="term" value="P:mitotic DNA replication checkpoint signaling"/>
    <property type="evidence" value="ECO:0007669"/>
    <property type="project" value="TreeGrafter"/>
</dbReference>
<dbReference type="Gene3D" id="3.40.50.10190">
    <property type="entry name" value="BRCT domain"/>
    <property type="match status" value="1"/>
</dbReference>
<keyword evidence="4" id="KW-1185">Reference proteome</keyword>
<sequence>MSTTDALFTLEGCKVALTGYDEKGDLFCDYLKSSEGGEDAFNYDTKSYDECKTFIENMGGTVDPHVSSDTTFVVARKGLTNKRLVADEHEMFVVTPLFLDDAEHNHRIVTRKSGEKLTDLRRIASMYAVPYLYNYIVSAALLSSIEEETSLRRIVEQNGGRYFKAPYAFTDVLFVSAEVCGRVKAWAQKLSKDEIIVKRSKEVAEAGGKFTARDRYTNVSDRLYSSADKDTLAPEIIFSIVYDVPILNYNKFFSIAKLPSNGGTTATPPPYDFGTLIEHCEVVIPSSIVNWLIYFETRKEKERSVSCRASPMKHRSVDVSINSTEHDNGKNMLETDSSEADELESAASSFSVIFEEAAETDDRYLVQETEGTIAGDYFSPNETGQEGEMGGPLAPMVSHYFNVKNASETNDRLFLAQSIAKEPTGGNSPPRVASREPVAPTSPHQPEKRTVDKSQYNYAANLSLFTVLQVPPFLTVCLLHCTPQELNEAIVSCIGCRFLRVPVLTDTVDVVVLGSKCLRKKKYVIGKEKAHKQLRGAEDSTKKVRDFSFYECANHQLIYLLEKRFGLSKTRIAPLAWLRECFQLSKDVISSSSSRIKDSRAEESLRSTWVEETCNIPTQTIFFETEGEASSANEAPFDPEPFYSCSENRLTGERQFQHKSFVEQFLPRLHAIGVGKYTIKLSRNDHYATVDDTADVPYVRVEESLKIAPRISPPPPAPTTEKENIPEQSFSEALLKLTAPYKKEEKTVAVPCEVAPTAPNAIHLPHASTEDAYKRELAEVREKLDAIWGIVAAPHGDETATEVKRRSVFEGLLFCFVEGEFNRTDLGVVRGLIKMGSGESLKKTNEAMGSGESLKKTNEVWKEALSQPSQKGEEQQCFQAIRSNALLGKKYKKWLDDMKSPTQANEALRLRLLERILAEENNDTTLQPSSVMESSQQWLTDVSRFSASMSFVHPDEYSVSINPSKEKLPSSTESVESLLEAIPKLLNAAGKNPALYVQPHSFQTPSAALHPNGTSKSSVAGKNALRYLVHINSNYLICCLAADKLLNPHACFVFCNTVSYSPDGMKYKEKQISKKASKGNQKFKCSLATPRLCRRGSCRSGTRSRTVLV</sequence>
<evidence type="ECO:0000313" key="3">
    <source>
        <dbReference type="EMBL" id="CAD2215043.1"/>
    </source>
</evidence>
<evidence type="ECO:0000313" key="4">
    <source>
        <dbReference type="Proteomes" id="UP000515908"/>
    </source>
</evidence>
<evidence type="ECO:0000256" key="1">
    <source>
        <dbReference type="ARBA" id="ARBA00022737"/>
    </source>
</evidence>
<proteinExistence type="predicted"/>
<dbReference type="Proteomes" id="UP000515908">
    <property type="component" value="Chromosome 04"/>
</dbReference>
<dbReference type="VEuPathDB" id="TriTrypDB:ADEAN_000249600"/>
<organism evidence="3 4">
    <name type="scientific">Angomonas deanei</name>
    <dbReference type="NCBI Taxonomy" id="59799"/>
    <lineage>
        <taxon>Eukaryota</taxon>
        <taxon>Discoba</taxon>
        <taxon>Euglenozoa</taxon>
        <taxon>Kinetoplastea</taxon>
        <taxon>Metakinetoplastina</taxon>
        <taxon>Trypanosomatida</taxon>
        <taxon>Trypanosomatidae</taxon>
        <taxon>Strigomonadinae</taxon>
        <taxon>Angomonas</taxon>
    </lineage>
</organism>
<feature type="region of interest" description="Disordered" evidence="2">
    <location>
        <begin position="421"/>
        <end position="450"/>
    </location>
</feature>